<keyword evidence="5" id="KW-1185">Reference proteome</keyword>
<dbReference type="RefSeq" id="WP_171092575.1">
    <property type="nucleotide sequence ID" value="NZ_CP053069.1"/>
</dbReference>
<dbReference type="KEGG" id="uru:DSM104443_02396"/>
<dbReference type="AlphaFoldDB" id="A0A6M4GVJ6"/>
<sequence length="437" mass="48417">MTANVLRDVHPEQGVRAEVGEIAAIEALRGVAVLWVILFHYWVLRVDAFPKDPWNAFIASVPPLRAIVSNGYLGVELFFLITGFLLTLPWFRHALQGRPAPSARGFYVRRIRRIVPAYYVQLFFLIVVFVPLYYGSNYWMRNLGYLAYNIPAHLSFLHYTTPLSSASMNVNGALWTLTLEAQYYVILPLLAPLFVRAPWRTLVALLVIATAWRWFSLHDMNAFVAWQKSLAYKDVPESAIRHLVETQLPAFLGHFALGVMLGRAWLLSKGGWSPATTAAWVVAACGGLTMVYLVHSSLPGFFGGSTWATAPIAFALAMHVAITVAPRIGQALAIAPLRFLGRISYSAYLYHLPFLFNWNLYGPADWGWMSFATYATMVLAVSYLSYRFVEIPFMKPARKEPWPTNAAPGASGAPSTSPTTTASGDAPSTTIASSSNS</sequence>
<feature type="domain" description="Acyltransferase 3" evidence="3">
    <location>
        <begin position="23"/>
        <end position="386"/>
    </location>
</feature>
<dbReference type="GO" id="GO:0016747">
    <property type="term" value="F:acyltransferase activity, transferring groups other than amino-acyl groups"/>
    <property type="evidence" value="ECO:0007669"/>
    <property type="project" value="InterPro"/>
</dbReference>
<dbReference type="Proteomes" id="UP000501534">
    <property type="component" value="Chromosome"/>
</dbReference>
<dbReference type="InterPro" id="IPR002656">
    <property type="entry name" value="Acyl_transf_3_dom"/>
</dbReference>
<evidence type="ECO:0000313" key="4">
    <source>
        <dbReference type="EMBL" id="QJR11321.1"/>
    </source>
</evidence>
<gene>
    <name evidence="4" type="ORF">DSM104443_02396</name>
</gene>
<organism evidence="4 5">
    <name type="scientific">Usitatibacter rugosus</name>
    <dbReference type="NCBI Taxonomy" id="2732067"/>
    <lineage>
        <taxon>Bacteria</taxon>
        <taxon>Pseudomonadati</taxon>
        <taxon>Pseudomonadota</taxon>
        <taxon>Betaproteobacteria</taxon>
        <taxon>Nitrosomonadales</taxon>
        <taxon>Usitatibacteraceae</taxon>
        <taxon>Usitatibacter</taxon>
    </lineage>
</organism>
<reference evidence="4 5" key="1">
    <citation type="submission" date="2020-04" db="EMBL/GenBank/DDBJ databases">
        <title>Usitatibacter rugosus gen. nov., sp. nov. and Usitatibacter palustris sp. nov., novel members of Usitatibacteraceae fam. nov. within the order Nitrosomonadales isolated from soil.</title>
        <authorList>
            <person name="Huber K.J."/>
            <person name="Neumann-Schaal M."/>
            <person name="Geppert A."/>
            <person name="Luckner M."/>
            <person name="Wanner G."/>
            <person name="Overmann J."/>
        </authorList>
    </citation>
    <scope>NUCLEOTIDE SEQUENCE [LARGE SCALE GENOMIC DNA]</scope>
    <source>
        <strain evidence="4 5">0125_3</strain>
    </source>
</reference>
<dbReference type="GO" id="GO:0009103">
    <property type="term" value="P:lipopolysaccharide biosynthetic process"/>
    <property type="evidence" value="ECO:0007669"/>
    <property type="project" value="TreeGrafter"/>
</dbReference>
<evidence type="ECO:0000313" key="5">
    <source>
        <dbReference type="Proteomes" id="UP000501534"/>
    </source>
</evidence>
<evidence type="ECO:0000256" key="2">
    <source>
        <dbReference type="SAM" id="Phobius"/>
    </source>
</evidence>
<dbReference type="PANTHER" id="PTHR23028">
    <property type="entry name" value="ACETYLTRANSFERASE"/>
    <property type="match status" value="1"/>
</dbReference>
<feature type="transmembrane region" description="Helical" evidence="2">
    <location>
        <begin position="278"/>
        <end position="295"/>
    </location>
</feature>
<name>A0A6M4GVJ6_9PROT</name>
<feature type="transmembrane region" description="Helical" evidence="2">
    <location>
        <begin position="72"/>
        <end position="95"/>
    </location>
</feature>
<protein>
    <recommendedName>
        <fullName evidence="3">Acyltransferase 3 domain-containing protein</fullName>
    </recommendedName>
</protein>
<keyword evidence="2" id="KW-0472">Membrane</keyword>
<feature type="transmembrane region" description="Helical" evidence="2">
    <location>
        <begin position="337"/>
        <end position="356"/>
    </location>
</feature>
<evidence type="ECO:0000259" key="3">
    <source>
        <dbReference type="Pfam" id="PF01757"/>
    </source>
</evidence>
<feature type="transmembrane region" description="Helical" evidence="2">
    <location>
        <begin position="116"/>
        <end position="134"/>
    </location>
</feature>
<proteinExistence type="predicted"/>
<dbReference type="InterPro" id="IPR050879">
    <property type="entry name" value="Acyltransferase_3"/>
</dbReference>
<accession>A0A6M4GVJ6</accession>
<feature type="compositionally biased region" description="Low complexity" evidence="1">
    <location>
        <begin position="403"/>
        <end position="430"/>
    </location>
</feature>
<dbReference type="GO" id="GO:0016020">
    <property type="term" value="C:membrane"/>
    <property type="evidence" value="ECO:0007669"/>
    <property type="project" value="TreeGrafter"/>
</dbReference>
<feature type="region of interest" description="Disordered" evidence="1">
    <location>
        <begin position="398"/>
        <end position="437"/>
    </location>
</feature>
<feature type="transmembrane region" description="Helical" evidence="2">
    <location>
        <begin position="202"/>
        <end position="226"/>
    </location>
</feature>
<feature type="transmembrane region" description="Helical" evidence="2">
    <location>
        <begin position="246"/>
        <end position="266"/>
    </location>
</feature>
<keyword evidence="2" id="KW-0812">Transmembrane</keyword>
<dbReference type="PANTHER" id="PTHR23028:SF53">
    <property type="entry name" value="ACYL_TRANSF_3 DOMAIN-CONTAINING PROTEIN"/>
    <property type="match status" value="1"/>
</dbReference>
<feature type="transmembrane region" description="Helical" evidence="2">
    <location>
        <begin position="173"/>
        <end position="195"/>
    </location>
</feature>
<evidence type="ECO:0000256" key="1">
    <source>
        <dbReference type="SAM" id="MobiDB-lite"/>
    </source>
</evidence>
<keyword evidence="2" id="KW-1133">Transmembrane helix</keyword>
<dbReference type="Pfam" id="PF01757">
    <property type="entry name" value="Acyl_transf_3"/>
    <property type="match status" value="1"/>
</dbReference>
<feature type="transmembrane region" description="Helical" evidence="2">
    <location>
        <begin position="27"/>
        <end position="44"/>
    </location>
</feature>
<feature type="transmembrane region" description="Helical" evidence="2">
    <location>
        <begin position="368"/>
        <end position="389"/>
    </location>
</feature>
<dbReference type="EMBL" id="CP053069">
    <property type="protein sequence ID" value="QJR11321.1"/>
    <property type="molecule type" value="Genomic_DNA"/>
</dbReference>
<feature type="transmembrane region" description="Helical" evidence="2">
    <location>
        <begin position="307"/>
        <end position="325"/>
    </location>
</feature>